<dbReference type="InterPro" id="IPR043129">
    <property type="entry name" value="ATPase_NBD"/>
</dbReference>
<evidence type="ECO:0000256" key="8">
    <source>
        <dbReference type="HAMAP-Rule" id="MF_00332"/>
    </source>
</evidence>
<evidence type="ECO:0000313" key="13">
    <source>
        <dbReference type="Proteomes" id="UP000094609"/>
    </source>
</evidence>
<feature type="region of interest" description="Disordered" evidence="11">
    <location>
        <begin position="515"/>
        <end position="542"/>
    </location>
</feature>
<dbReference type="AlphaFoldDB" id="A0A1D7TKN7"/>
<dbReference type="InterPro" id="IPR029047">
    <property type="entry name" value="HSP70_peptide-bd_sf"/>
</dbReference>
<keyword evidence="10" id="KW-0175">Coiled coil</keyword>
<evidence type="ECO:0000256" key="2">
    <source>
        <dbReference type="ARBA" id="ARBA00014415"/>
    </source>
</evidence>
<dbReference type="PROSITE" id="PS00297">
    <property type="entry name" value="HSP70_1"/>
    <property type="match status" value="1"/>
</dbReference>
<dbReference type="InterPro" id="IPR018181">
    <property type="entry name" value="Heat_shock_70_CS"/>
</dbReference>
<dbReference type="FunFam" id="3.30.420.40:FF:000004">
    <property type="entry name" value="Molecular chaperone DnaK"/>
    <property type="match status" value="1"/>
</dbReference>
<organism evidence="12 13">
    <name type="scientific">Sulfurospirillum halorespirans DSM 13726</name>
    <dbReference type="NCBI Taxonomy" id="1193502"/>
    <lineage>
        <taxon>Bacteria</taxon>
        <taxon>Pseudomonadati</taxon>
        <taxon>Campylobacterota</taxon>
        <taxon>Epsilonproteobacteria</taxon>
        <taxon>Campylobacterales</taxon>
        <taxon>Sulfurospirillaceae</taxon>
        <taxon>Sulfurospirillum</taxon>
    </lineage>
</organism>
<evidence type="ECO:0000256" key="6">
    <source>
        <dbReference type="ARBA" id="ARBA00023016"/>
    </source>
</evidence>
<dbReference type="CDD" id="cd10234">
    <property type="entry name" value="ASKHA_NBD_HSP70_DnaK-like"/>
    <property type="match status" value="1"/>
</dbReference>
<proteinExistence type="evidence at transcript level"/>
<evidence type="ECO:0000256" key="7">
    <source>
        <dbReference type="ARBA" id="ARBA00023186"/>
    </source>
</evidence>
<keyword evidence="4 8" id="KW-0547">Nucleotide-binding</keyword>
<evidence type="ECO:0000256" key="5">
    <source>
        <dbReference type="ARBA" id="ARBA00022840"/>
    </source>
</evidence>
<dbReference type="InterPro" id="IPR013126">
    <property type="entry name" value="Hsp_70_fam"/>
</dbReference>
<dbReference type="RefSeq" id="WP_069478173.1">
    <property type="nucleotide sequence ID" value="NZ_CP017111.1"/>
</dbReference>
<sequence>MGKVIGIDLGTTNSCVSVYERGESKVIPNKEGKNTTPSVVAFTDKEEVLVGDTAKRQAVTNPKRTIYSIKRIMGLMSNEDKANEAKKRLPYAVVDRNGACAIEIDGKVYTPQEISAKVLMKLKEDAEAYLGEEVTDAVITVPAYFNDSQRKATKEAGTIAGLNVLRIINEPTAAALSYGLDKKEAEKIVVYDLGGGTFDVTVLETGDNVVEVLATGGDAFLGGDDFDNRLIDWLVAEFKNDNGIDLKSDVMALQRLKEAAENAKKELSSSNETEVNLPFITADATGPKHLVKKLTRAKFESMIEDLVALTIKKIKEVVNDSDLKKGEIKEIVMVGGSTRVPLVQQKVKEFFEKELNKSVNPDEVVAIGAAIQGAVIKGDVKDILLLDVTPLSLGIETLGGVMTKLIEKGTTIPVKKSQVFSTAEDNQPAVTIHALQGEREFARDNKSLGQFNLESIPPAPRGVPQIEVAFDIDANGILTVSAKDKATGKVQEIKISGSSGLDDAEIEKMVKDAELHKEEDKKRKEAVEARNQADALAHQTEKSLGEMGDAISAEDKAKIEAELKALKDVLTNESATKEEIDAKVKSLSEASHKLAEAMYKKDQGEAGAAGGEKPKAKKDDDVIDAEVE</sequence>
<dbReference type="Gene3D" id="1.20.1270.10">
    <property type="match status" value="1"/>
</dbReference>
<dbReference type="Pfam" id="PF00012">
    <property type="entry name" value="HSP70"/>
    <property type="match status" value="1"/>
</dbReference>
<name>A0A1D7TKN7_9BACT</name>
<dbReference type="InterPro" id="IPR029048">
    <property type="entry name" value="HSP70_C_sf"/>
</dbReference>
<dbReference type="FunFam" id="3.90.640.10:FF:000003">
    <property type="entry name" value="Molecular chaperone DnaK"/>
    <property type="match status" value="1"/>
</dbReference>
<feature type="region of interest" description="Disordered" evidence="11">
    <location>
        <begin position="599"/>
        <end position="628"/>
    </location>
</feature>
<dbReference type="FunFam" id="1.20.1270.10:FF:000001">
    <property type="entry name" value="Molecular chaperone DnaK"/>
    <property type="match status" value="1"/>
</dbReference>
<feature type="compositionally biased region" description="Basic and acidic residues" evidence="11">
    <location>
        <begin position="515"/>
        <end position="528"/>
    </location>
</feature>
<dbReference type="SUPFAM" id="SSF100920">
    <property type="entry name" value="Heat shock protein 70kD (HSP70), peptide-binding domain"/>
    <property type="match status" value="1"/>
</dbReference>
<dbReference type="PROSITE" id="PS00329">
    <property type="entry name" value="HSP70_2"/>
    <property type="match status" value="1"/>
</dbReference>
<dbReference type="PROSITE" id="PS01036">
    <property type="entry name" value="HSP70_3"/>
    <property type="match status" value="1"/>
</dbReference>
<dbReference type="STRING" id="1193502.SHALO_1713"/>
<dbReference type="NCBIfam" id="TIGR02350">
    <property type="entry name" value="prok_dnaK"/>
    <property type="match status" value="1"/>
</dbReference>
<keyword evidence="13" id="KW-1185">Reference proteome</keyword>
<evidence type="ECO:0000256" key="11">
    <source>
        <dbReference type="SAM" id="MobiDB-lite"/>
    </source>
</evidence>
<dbReference type="Proteomes" id="UP000094609">
    <property type="component" value="Chromosome"/>
</dbReference>
<evidence type="ECO:0000256" key="9">
    <source>
        <dbReference type="RuleBase" id="RU003322"/>
    </source>
</evidence>
<comment type="induction">
    <text evidence="8">By stress conditions e.g. heat shock.</text>
</comment>
<dbReference type="KEGG" id="shal:SHALO_1713"/>
<dbReference type="SUPFAM" id="SSF100934">
    <property type="entry name" value="Heat shock protein 70kD (HSP70), C-terminal subdomain"/>
    <property type="match status" value="1"/>
</dbReference>
<feature type="modified residue" description="Phosphothreonine; by autocatalysis" evidence="8">
    <location>
        <position position="197"/>
    </location>
</feature>
<dbReference type="GO" id="GO:0140662">
    <property type="term" value="F:ATP-dependent protein folding chaperone"/>
    <property type="evidence" value="ECO:0007669"/>
    <property type="project" value="InterPro"/>
</dbReference>
<dbReference type="InterPro" id="IPR012725">
    <property type="entry name" value="Chaperone_DnaK"/>
</dbReference>
<protein>
    <recommendedName>
        <fullName evidence="2 8">Chaperone protein DnaK</fullName>
    </recommendedName>
    <alternativeName>
        <fullName evidence="8">HSP70</fullName>
    </alternativeName>
    <alternativeName>
        <fullName evidence="8">Heat shock 70 kDa protein</fullName>
    </alternativeName>
    <alternativeName>
        <fullName evidence="8">Heat shock protein 70</fullName>
    </alternativeName>
</protein>
<dbReference type="GO" id="GO:0005524">
    <property type="term" value="F:ATP binding"/>
    <property type="evidence" value="ECO:0007669"/>
    <property type="project" value="UniProtKB-UniRule"/>
</dbReference>
<reference evidence="13" key="1">
    <citation type="submission" date="2016-08" db="EMBL/GenBank/DDBJ databases">
        <title>Complete genome sequence of the organohalide-respiring Epsilonproteobacterium Sulfurospirillum halorespirans.</title>
        <authorList>
            <person name="Goris T."/>
            <person name="Zimmermann J."/>
            <person name="Schenz B."/>
            <person name="Lemos M."/>
            <person name="Hackermueller J."/>
            <person name="Diekert G."/>
        </authorList>
    </citation>
    <scope>NUCLEOTIDE SEQUENCE [LARGE SCALE GENOMIC DNA]</scope>
    <source>
        <strain>DSM 13726</strain>
        <strain evidence="13">PCE-M2</strain>
    </source>
</reference>
<dbReference type="Gene3D" id="3.30.420.40">
    <property type="match status" value="2"/>
</dbReference>
<accession>A0A1D7TKN7</accession>
<keyword evidence="6 8" id="KW-0346">Stress response</keyword>
<comment type="function">
    <text evidence="8">Acts as a chaperone.</text>
</comment>
<dbReference type="NCBIfam" id="NF001413">
    <property type="entry name" value="PRK00290.1"/>
    <property type="match status" value="1"/>
</dbReference>
<dbReference type="FunFam" id="2.60.34.10:FF:000014">
    <property type="entry name" value="Chaperone protein DnaK HSP70"/>
    <property type="match status" value="1"/>
</dbReference>
<dbReference type="PRINTS" id="PR00301">
    <property type="entry name" value="HEATSHOCK70"/>
</dbReference>
<dbReference type="PATRIC" id="fig|1193502.14.peg.1739"/>
<dbReference type="HAMAP" id="MF_00332">
    <property type="entry name" value="DnaK"/>
    <property type="match status" value="1"/>
</dbReference>
<evidence type="ECO:0000256" key="1">
    <source>
        <dbReference type="ARBA" id="ARBA00007381"/>
    </source>
</evidence>
<evidence type="ECO:0000313" key="12">
    <source>
        <dbReference type="EMBL" id="AOO65484.1"/>
    </source>
</evidence>
<comment type="similarity">
    <text evidence="1 8 9">Belongs to the heat shock protein 70 family.</text>
</comment>
<gene>
    <name evidence="8" type="primary">dnaK</name>
    <name evidence="12" type="ORF">SHALO_1713</name>
</gene>
<keyword evidence="5 8" id="KW-0067">ATP-binding</keyword>
<keyword evidence="3 8" id="KW-0597">Phosphoprotein</keyword>
<dbReference type="EMBL" id="CP017111">
    <property type="protein sequence ID" value="AOO65484.1"/>
    <property type="molecule type" value="Genomic_DNA"/>
</dbReference>
<feature type="coiled-coil region" evidence="10">
    <location>
        <begin position="246"/>
        <end position="273"/>
    </location>
</feature>
<evidence type="ECO:0000256" key="10">
    <source>
        <dbReference type="SAM" id="Coils"/>
    </source>
</evidence>
<dbReference type="Gene3D" id="3.90.640.10">
    <property type="entry name" value="Actin, Chain A, domain 4"/>
    <property type="match status" value="1"/>
</dbReference>
<evidence type="ECO:0000256" key="4">
    <source>
        <dbReference type="ARBA" id="ARBA00022741"/>
    </source>
</evidence>
<dbReference type="GO" id="GO:0051082">
    <property type="term" value="F:unfolded protein binding"/>
    <property type="evidence" value="ECO:0007669"/>
    <property type="project" value="InterPro"/>
</dbReference>
<evidence type="ECO:0000256" key="3">
    <source>
        <dbReference type="ARBA" id="ARBA00022553"/>
    </source>
</evidence>
<keyword evidence="7 8" id="KW-0143">Chaperone</keyword>
<dbReference type="PANTHER" id="PTHR19375">
    <property type="entry name" value="HEAT SHOCK PROTEIN 70KDA"/>
    <property type="match status" value="1"/>
</dbReference>
<dbReference type="SUPFAM" id="SSF53067">
    <property type="entry name" value="Actin-like ATPase domain"/>
    <property type="match status" value="2"/>
</dbReference>
<dbReference type="Gene3D" id="2.60.34.10">
    <property type="entry name" value="Substrate Binding Domain Of DNAk, Chain A, domain 1"/>
    <property type="match status" value="1"/>
</dbReference>